<reference evidence="1 2" key="1">
    <citation type="journal article" date="2014" name="Int. J. Syst. Evol. Microbiol.">
        <title>Nocardia vulneris sp. nov., isolated from wounds of human patients in North America.</title>
        <authorList>
            <person name="Lasker B.A."/>
            <person name="Bell M."/>
            <person name="Klenk H.P."/>
            <person name="Sproer C."/>
            <person name="Schumann C."/>
            <person name="Schumann P."/>
            <person name="Brown J.M."/>
        </authorList>
    </citation>
    <scope>NUCLEOTIDE SEQUENCE [LARGE SCALE GENOMIC DNA]</scope>
    <source>
        <strain evidence="1 2">W9851</strain>
    </source>
</reference>
<dbReference type="EMBL" id="JNFP01000046">
    <property type="protein sequence ID" value="KIA61361.1"/>
    <property type="molecule type" value="Genomic_DNA"/>
</dbReference>
<proteinExistence type="predicted"/>
<name>A0ABR4Z7T2_9NOCA</name>
<accession>A0ABR4Z7T2</accession>
<evidence type="ECO:0000313" key="2">
    <source>
        <dbReference type="Proteomes" id="UP000031364"/>
    </source>
</evidence>
<sequence>MCSVEVAEPATQRISFLPGAELAITATVPLDRRPIVQAVEDAVWFCEHWGVQYYAALVAQTTKLLVSDVVHRSWFESQPWLRASAVTVRIRWTDPATLVIEAWDLPATRPEHDPAARRYRLYRMTRLRVGNPLLQKGAFPSGGHDV</sequence>
<protein>
    <submittedName>
        <fullName evidence="1">Uncharacterized protein</fullName>
    </submittedName>
</protein>
<comment type="caution">
    <text evidence="1">The sequence shown here is derived from an EMBL/GenBank/DDBJ whole genome shotgun (WGS) entry which is preliminary data.</text>
</comment>
<keyword evidence="2" id="KW-1185">Reference proteome</keyword>
<organism evidence="1 2">
    <name type="scientific">Nocardia vulneris</name>
    <dbReference type="NCBI Taxonomy" id="1141657"/>
    <lineage>
        <taxon>Bacteria</taxon>
        <taxon>Bacillati</taxon>
        <taxon>Actinomycetota</taxon>
        <taxon>Actinomycetes</taxon>
        <taxon>Mycobacteriales</taxon>
        <taxon>Nocardiaceae</taxon>
        <taxon>Nocardia</taxon>
    </lineage>
</organism>
<gene>
    <name evidence="1" type="ORF">FG87_31175</name>
</gene>
<evidence type="ECO:0000313" key="1">
    <source>
        <dbReference type="EMBL" id="KIA61361.1"/>
    </source>
</evidence>
<dbReference type="Proteomes" id="UP000031364">
    <property type="component" value="Unassembled WGS sequence"/>
</dbReference>